<sequence>MATETVIYVSLALVLLTRIYVFISPPEFLEEHKDRRYHEYHLYRQYHLHKQSDKNDASTRDTSTLQEPPSPRRLSTLDEDMLQQGDKAPRLAMEGLHHPSDELVLVGVGSGTRSFSMDGLPSQGYSKLDPLSRTTPTASPTTYTSEPLPMSFNKQRSFSRESEQDLWDQIIGSSDSGSVVHSYVSLDMFEIHYNGSLERFARDPEVFEAIQELRSEPQELGKEKWPMMTVVWEGGRWCCLEGRTLYILRALDWQGQVRVRILVDKNPTLLAVTEECWKSAGMTSDPSMIMSSGTSNTNHINDDNNNISSSSNPVPTSILPDSTLQSVRSDTQIKMSAATVSEGANTVGLSLDSDQDTTSTASFADRGEEPLEIKTSSFKTRLSWLTSDGPSLPGSPGGHDADDEADETGYETDGEDDDEDDDDDDEDETNGARTKPTTDTSFLQSSLRRRINSSSRAVFETDLAEDGNNSDRTIVSPVVLSPVSHLHRKQNNERTPSRSFVQQMNLLYSTRDNIGGDDKDQSRHNNHKLAGLGIMRMSRADLLNEESLFHQKQHERKISIPDFLLPPPLHDEQVYLVVDSKNAPSLRDNPPRRDSGHGNSP</sequence>
<feature type="compositionally biased region" description="Acidic residues" evidence="1">
    <location>
        <begin position="401"/>
        <end position="429"/>
    </location>
</feature>
<evidence type="ECO:0000256" key="1">
    <source>
        <dbReference type="SAM" id="MobiDB-lite"/>
    </source>
</evidence>
<accession>A0A9P5VQ91</accession>
<keyword evidence="2" id="KW-0812">Transmembrane</keyword>
<feature type="transmembrane region" description="Helical" evidence="2">
    <location>
        <begin position="6"/>
        <end position="23"/>
    </location>
</feature>
<feature type="region of interest" description="Disordered" evidence="1">
    <location>
        <begin position="581"/>
        <end position="601"/>
    </location>
</feature>
<feature type="region of interest" description="Disordered" evidence="1">
    <location>
        <begin position="384"/>
        <end position="447"/>
    </location>
</feature>
<keyword evidence="4" id="KW-1185">Reference proteome</keyword>
<dbReference type="AlphaFoldDB" id="A0A9P5VQ91"/>
<proteinExistence type="predicted"/>
<feature type="region of interest" description="Disordered" evidence="1">
    <location>
        <begin position="293"/>
        <end position="321"/>
    </location>
</feature>
<organism evidence="3 4">
    <name type="scientific">Podila minutissima</name>
    <dbReference type="NCBI Taxonomy" id="64525"/>
    <lineage>
        <taxon>Eukaryota</taxon>
        <taxon>Fungi</taxon>
        <taxon>Fungi incertae sedis</taxon>
        <taxon>Mucoromycota</taxon>
        <taxon>Mortierellomycotina</taxon>
        <taxon>Mortierellomycetes</taxon>
        <taxon>Mortierellales</taxon>
        <taxon>Mortierellaceae</taxon>
        <taxon>Podila</taxon>
    </lineage>
</organism>
<protein>
    <submittedName>
        <fullName evidence="3">Uncharacterized protein</fullName>
    </submittedName>
</protein>
<evidence type="ECO:0000313" key="4">
    <source>
        <dbReference type="Proteomes" id="UP000696485"/>
    </source>
</evidence>
<dbReference type="Proteomes" id="UP000696485">
    <property type="component" value="Unassembled WGS sequence"/>
</dbReference>
<feature type="region of interest" description="Disordered" evidence="1">
    <location>
        <begin position="49"/>
        <end position="78"/>
    </location>
</feature>
<feature type="compositionally biased region" description="Low complexity" evidence="1">
    <location>
        <begin position="294"/>
        <end position="312"/>
    </location>
</feature>
<feature type="region of interest" description="Disordered" evidence="1">
    <location>
        <begin position="348"/>
        <end position="372"/>
    </location>
</feature>
<feature type="compositionally biased region" description="Low complexity" evidence="1">
    <location>
        <begin position="131"/>
        <end position="147"/>
    </location>
</feature>
<comment type="caution">
    <text evidence="3">The sequence shown here is derived from an EMBL/GenBank/DDBJ whole genome shotgun (WGS) entry which is preliminary data.</text>
</comment>
<keyword evidence="2" id="KW-0472">Membrane</keyword>
<keyword evidence="2" id="KW-1133">Transmembrane helix</keyword>
<evidence type="ECO:0000256" key="2">
    <source>
        <dbReference type="SAM" id="Phobius"/>
    </source>
</evidence>
<gene>
    <name evidence="3" type="ORF">BG006_008501</name>
</gene>
<name>A0A9P5VQ91_9FUNG</name>
<evidence type="ECO:0000313" key="3">
    <source>
        <dbReference type="EMBL" id="KAF9336482.1"/>
    </source>
</evidence>
<dbReference type="EMBL" id="JAAAUY010000058">
    <property type="protein sequence ID" value="KAF9336482.1"/>
    <property type="molecule type" value="Genomic_DNA"/>
</dbReference>
<feature type="compositionally biased region" description="Polar residues" evidence="1">
    <location>
        <begin position="431"/>
        <end position="444"/>
    </location>
</feature>
<feature type="region of interest" description="Disordered" evidence="1">
    <location>
        <begin position="117"/>
        <end position="150"/>
    </location>
</feature>
<feature type="compositionally biased region" description="Basic and acidic residues" evidence="1">
    <location>
        <begin position="589"/>
        <end position="601"/>
    </location>
</feature>
<feature type="compositionally biased region" description="Basic and acidic residues" evidence="1">
    <location>
        <begin position="50"/>
        <end position="59"/>
    </location>
</feature>
<reference evidence="3" key="1">
    <citation type="journal article" date="2020" name="Fungal Divers.">
        <title>Resolving the Mortierellaceae phylogeny through synthesis of multi-gene phylogenetics and phylogenomics.</title>
        <authorList>
            <person name="Vandepol N."/>
            <person name="Liber J."/>
            <person name="Desiro A."/>
            <person name="Na H."/>
            <person name="Kennedy M."/>
            <person name="Barry K."/>
            <person name="Grigoriev I.V."/>
            <person name="Miller A.N."/>
            <person name="O'Donnell K."/>
            <person name="Stajich J.E."/>
            <person name="Bonito G."/>
        </authorList>
    </citation>
    <scope>NUCLEOTIDE SEQUENCE</scope>
    <source>
        <strain evidence="3">NVP1</strain>
    </source>
</reference>